<dbReference type="AlphaFoldDB" id="A0AAN7QXC4"/>
<proteinExistence type="predicted"/>
<gene>
    <name evidence="1" type="ORF">SAY86_007843</name>
</gene>
<comment type="caution">
    <text evidence="1">The sequence shown here is derived from an EMBL/GenBank/DDBJ whole genome shotgun (WGS) entry which is preliminary data.</text>
</comment>
<dbReference type="EMBL" id="JAXQNO010000015">
    <property type="protein sequence ID" value="KAK4783469.1"/>
    <property type="molecule type" value="Genomic_DNA"/>
</dbReference>
<name>A0AAN7QXC4_TRANT</name>
<evidence type="ECO:0000313" key="2">
    <source>
        <dbReference type="Proteomes" id="UP001346149"/>
    </source>
</evidence>
<keyword evidence="2" id="KW-1185">Reference proteome</keyword>
<dbReference type="Proteomes" id="UP001346149">
    <property type="component" value="Unassembled WGS sequence"/>
</dbReference>
<protein>
    <submittedName>
        <fullName evidence="1">Uncharacterized protein</fullName>
    </submittedName>
</protein>
<reference evidence="1 2" key="1">
    <citation type="journal article" date="2023" name="Hortic Res">
        <title>Pangenome of water caltrop reveals structural variations and asymmetric subgenome divergence after allopolyploidization.</title>
        <authorList>
            <person name="Zhang X."/>
            <person name="Chen Y."/>
            <person name="Wang L."/>
            <person name="Yuan Y."/>
            <person name="Fang M."/>
            <person name="Shi L."/>
            <person name="Lu R."/>
            <person name="Comes H.P."/>
            <person name="Ma Y."/>
            <person name="Chen Y."/>
            <person name="Huang G."/>
            <person name="Zhou Y."/>
            <person name="Zheng Z."/>
            <person name="Qiu Y."/>
        </authorList>
    </citation>
    <scope>NUCLEOTIDE SEQUENCE [LARGE SCALE GENOMIC DNA]</scope>
    <source>
        <strain evidence="1">F231</strain>
    </source>
</reference>
<accession>A0AAN7QXC4</accession>
<sequence length="84" mass="9378">MAIKDIHRQEEDDRGISVLALEEIQTQPHTHPSLSLCFSSVLSLDRNMKEEIRSLTLSSSSQMCQVTVSVTCVSGFIPLNVEFI</sequence>
<evidence type="ECO:0000313" key="1">
    <source>
        <dbReference type="EMBL" id="KAK4783469.1"/>
    </source>
</evidence>
<organism evidence="1 2">
    <name type="scientific">Trapa natans</name>
    <name type="common">Water chestnut</name>
    <dbReference type="NCBI Taxonomy" id="22666"/>
    <lineage>
        <taxon>Eukaryota</taxon>
        <taxon>Viridiplantae</taxon>
        <taxon>Streptophyta</taxon>
        <taxon>Embryophyta</taxon>
        <taxon>Tracheophyta</taxon>
        <taxon>Spermatophyta</taxon>
        <taxon>Magnoliopsida</taxon>
        <taxon>eudicotyledons</taxon>
        <taxon>Gunneridae</taxon>
        <taxon>Pentapetalae</taxon>
        <taxon>rosids</taxon>
        <taxon>malvids</taxon>
        <taxon>Myrtales</taxon>
        <taxon>Lythraceae</taxon>
        <taxon>Trapa</taxon>
    </lineage>
</organism>